<gene>
    <name evidence="1" type="ORF">AN481_13955</name>
</gene>
<dbReference type="PATRIC" id="fig|1710894.3.peg.1037"/>
<dbReference type="AlphaFoldDB" id="A0A1B7VUG8"/>
<evidence type="ECO:0000313" key="2">
    <source>
        <dbReference type="Proteomes" id="UP000092382"/>
    </source>
</evidence>
<dbReference type="Proteomes" id="UP000092382">
    <property type="component" value="Unassembled WGS sequence"/>
</dbReference>
<proteinExistence type="predicted"/>
<comment type="caution">
    <text evidence="1">The sequence shown here is derived from an EMBL/GenBank/DDBJ whole genome shotgun (WGS) entry which is preliminary data.</text>
</comment>
<evidence type="ECO:0000313" key="1">
    <source>
        <dbReference type="EMBL" id="OBQ24575.1"/>
    </source>
</evidence>
<name>A0A1B7VUG8_APHFL</name>
<protein>
    <submittedName>
        <fullName evidence="1">Uncharacterized protein</fullName>
    </submittedName>
</protein>
<organism evidence="1 2">
    <name type="scientific">Aphanizomenon flos-aquae LD13</name>
    <dbReference type="NCBI Taxonomy" id="1710894"/>
    <lineage>
        <taxon>Bacteria</taxon>
        <taxon>Bacillati</taxon>
        <taxon>Cyanobacteriota</taxon>
        <taxon>Cyanophyceae</taxon>
        <taxon>Nostocales</taxon>
        <taxon>Aphanizomenonaceae</taxon>
        <taxon>Aphanizomenon</taxon>
    </lineage>
</organism>
<dbReference type="STRING" id="1803587.GCA_001593825_01000"/>
<reference evidence="1 2" key="1">
    <citation type="submission" date="2015-09" db="EMBL/GenBank/DDBJ databases">
        <title>Whole genome shotgun sequence assembly of Aphanizomenon flos-aquae UKL13.</title>
        <authorList>
            <person name="Driscoll C."/>
        </authorList>
    </citation>
    <scope>NUCLEOTIDE SEQUENCE [LARGE SCALE GENOMIC DNA]</scope>
    <source>
        <strain evidence="1">MDT13</strain>
    </source>
</reference>
<sequence>MSKIIYDVIQRFEVENGVPRLVSTNIQVIEGGEDLLSLATSMLAKLGFYEKFDENRTSQYIGYRLKNPGKGAKRYQLVLAQRKEGLCISIPQDVFQPEILELNCFSDCIIHEDAWGNLVDTIDHFLGRFWILPSKEDIFLEVTQSHYPNTLKGEVRGEFYLNPYQTFSMGDYDDYEEAVSMEADEFKLEQLGESSSYLILYEDKLFPYMWQVCITSSELLEEFINHFAKILMEKN</sequence>
<dbReference type="EMBL" id="LJOY01000048">
    <property type="protein sequence ID" value="OBQ24575.1"/>
    <property type="molecule type" value="Genomic_DNA"/>
</dbReference>
<accession>A0A1B7VUG8</accession>